<dbReference type="PROSITE" id="PS51677">
    <property type="entry name" value="NODB"/>
    <property type="match status" value="1"/>
</dbReference>
<dbReference type="STRING" id="943830.A4A58_10670"/>
<name>A0A163YRI9_9BRAD</name>
<evidence type="ECO:0000256" key="2">
    <source>
        <dbReference type="ARBA" id="ARBA00010973"/>
    </source>
</evidence>
<proteinExistence type="inferred from homology"/>
<comment type="similarity">
    <text evidence="2">Belongs to the polysaccharide deacetylase family.</text>
</comment>
<evidence type="ECO:0000259" key="6">
    <source>
        <dbReference type="PROSITE" id="PS51677"/>
    </source>
</evidence>
<gene>
    <name evidence="7" type="ORF">A4A58_10670</name>
</gene>
<dbReference type="Proteomes" id="UP000076574">
    <property type="component" value="Unassembled WGS sequence"/>
</dbReference>
<dbReference type="SUPFAM" id="SSF88713">
    <property type="entry name" value="Glycoside hydrolase/deacetylase"/>
    <property type="match status" value="1"/>
</dbReference>
<dbReference type="PANTHER" id="PTHR34216">
    <property type="match status" value="1"/>
</dbReference>
<evidence type="ECO:0000256" key="1">
    <source>
        <dbReference type="ARBA" id="ARBA00003236"/>
    </source>
</evidence>
<evidence type="ECO:0000256" key="3">
    <source>
        <dbReference type="ARBA" id="ARBA00020071"/>
    </source>
</evidence>
<dbReference type="InterPro" id="IPR011330">
    <property type="entry name" value="Glyco_hydro/deAcase_b/a-brl"/>
</dbReference>
<reference evidence="7 8" key="1">
    <citation type="submission" date="2016-03" db="EMBL/GenBank/DDBJ databases">
        <title>Microsymbionts genomes from the relict species Vavilovia formosa (Stev.) Fed.</title>
        <authorList>
            <person name="Kopat V."/>
            <person name="Chirak E."/>
            <person name="Kimeklis A."/>
            <person name="Andronov E."/>
        </authorList>
    </citation>
    <scope>NUCLEOTIDE SEQUENCE [LARGE SCALE GENOMIC DNA]</scope>
    <source>
        <strain evidence="7 8">Vaf07</strain>
    </source>
</reference>
<keyword evidence="4" id="KW-0732">Signal</keyword>
<evidence type="ECO:0000313" key="8">
    <source>
        <dbReference type="Proteomes" id="UP000076574"/>
    </source>
</evidence>
<sequence>MKHLLSSAARRMASSEALVRPISMAADMFMGTRGCLMTFHRGASARTWEKLPNRDFYLDTNFLDQFLSHLKQRGWDVVTMEEAIQRSKAGKSNDRFVNFSVDDCYRDTYEEIVPLFRRRHVPVTLFVTTGIPDGTLPLWAAGLEDTLLNNDRVILEDGAIDVPTSDAKRAAFYCIADRWDGPQASASYKKFCELNGVDIDAMHWKHAITWEMLEELRDDPLVEIGGHTVTHARISSLSPDGARFELKGSRDRLVERLGIPARHFAFPYGRSGDCGPRDFAIARDAGYASAATTRKGLVRNGQDAYNLPRCTINGSDRSLATMELHLSGLTGVAARMTGRV</sequence>
<dbReference type="InterPro" id="IPR002509">
    <property type="entry name" value="NODB_dom"/>
</dbReference>
<dbReference type="OrthoDB" id="9814639at2"/>
<comment type="function">
    <text evidence="1">Is involved in generating a small heat-stable compound (Nod), an acylated oligomer of N-acetylglucosamine, that stimulates mitosis in various plant protoplasts.</text>
</comment>
<comment type="caution">
    <text evidence="7">The sequence shown here is derived from an EMBL/GenBank/DDBJ whole genome shotgun (WGS) entry which is preliminary data.</text>
</comment>
<organism evidence="7 8">
    <name type="scientific">Tardiphaga robiniae</name>
    <dbReference type="NCBI Taxonomy" id="943830"/>
    <lineage>
        <taxon>Bacteria</taxon>
        <taxon>Pseudomonadati</taxon>
        <taxon>Pseudomonadota</taxon>
        <taxon>Alphaproteobacteria</taxon>
        <taxon>Hyphomicrobiales</taxon>
        <taxon>Nitrobacteraceae</taxon>
        <taxon>Tardiphaga</taxon>
    </lineage>
</organism>
<accession>A0A163YRI9</accession>
<dbReference type="RefSeq" id="WP_068735247.1">
    <property type="nucleotide sequence ID" value="NZ_LVYV01000023.1"/>
</dbReference>
<keyword evidence="8" id="KW-1185">Reference proteome</keyword>
<dbReference type="EMBL" id="LVYV01000023">
    <property type="protein sequence ID" value="KZD22475.1"/>
    <property type="molecule type" value="Genomic_DNA"/>
</dbReference>
<dbReference type="GO" id="GO:0016810">
    <property type="term" value="F:hydrolase activity, acting on carbon-nitrogen (but not peptide) bonds"/>
    <property type="evidence" value="ECO:0007669"/>
    <property type="project" value="InterPro"/>
</dbReference>
<dbReference type="AlphaFoldDB" id="A0A163YRI9"/>
<protein>
    <recommendedName>
        <fullName evidence="3">Chitooligosaccharide deacetylase</fullName>
    </recommendedName>
    <alternativeName>
        <fullName evidence="5">Nodulation protein B</fullName>
    </alternativeName>
</protein>
<feature type="domain" description="NodB homology" evidence="6">
    <location>
        <begin position="95"/>
        <end position="340"/>
    </location>
</feature>
<evidence type="ECO:0000256" key="5">
    <source>
        <dbReference type="ARBA" id="ARBA00032976"/>
    </source>
</evidence>
<dbReference type="Pfam" id="PF01522">
    <property type="entry name" value="Polysacc_deac_1"/>
    <property type="match status" value="1"/>
</dbReference>
<dbReference type="Gene3D" id="3.20.20.370">
    <property type="entry name" value="Glycoside hydrolase/deacetylase"/>
    <property type="match status" value="1"/>
</dbReference>
<evidence type="ECO:0000256" key="4">
    <source>
        <dbReference type="ARBA" id="ARBA00022729"/>
    </source>
</evidence>
<dbReference type="InterPro" id="IPR051398">
    <property type="entry name" value="Polysacch_Deacetylase"/>
</dbReference>
<dbReference type="PANTHER" id="PTHR34216:SF7">
    <property type="entry name" value="POLY-BETA-1,6-N-ACETYL-D-GLUCOSAMINE N-DEACETYLASE"/>
    <property type="match status" value="1"/>
</dbReference>
<dbReference type="GO" id="GO:0005975">
    <property type="term" value="P:carbohydrate metabolic process"/>
    <property type="evidence" value="ECO:0007669"/>
    <property type="project" value="InterPro"/>
</dbReference>
<evidence type="ECO:0000313" key="7">
    <source>
        <dbReference type="EMBL" id="KZD22475.1"/>
    </source>
</evidence>